<dbReference type="EMBL" id="KQ964640">
    <property type="protein sequence ID" value="KXN67382.1"/>
    <property type="molecule type" value="Genomic_DNA"/>
</dbReference>
<dbReference type="Proteomes" id="UP000070444">
    <property type="component" value="Unassembled WGS sequence"/>
</dbReference>
<dbReference type="AlphaFoldDB" id="A0A137NXE2"/>
<name>A0A137NXE2_CONC2</name>
<accession>A0A137NXE2</accession>
<dbReference type="Pfam" id="PF00172">
    <property type="entry name" value="Zn_clus"/>
    <property type="match status" value="1"/>
</dbReference>
<proteinExistence type="predicted"/>
<gene>
    <name evidence="3" type="ORF">CONCODRAFT_86991</name>
</gene>
<reference evidence="3 4" key="1">
    <citation type="journal article" date="2015" name="Genome Biol. Evol.">
        <title>Phylogenomic analyses indicate that early fungi evolved digesting cell walls of algal ancestors of land plants.</title>
        <authorList>
            <person name="Chang Y."/>
            <person name="Wang S."/>
            <person name="Sekimoto S."/>
            <person name="Aerts A.L."/>
            <person name="Choi C."/>
            <person name="Clum A."/>
            <person name="LaButti K.M."/>
            <person name="Lindquist E.A."/>
            <person name="Yee Ngan C."/>
            <person name="Ohm R.A."/>
            <person name="Salamov A.A."/>
            <person name="Grigoriev I.V."/>
            <person name="Spatafora J.W."/>
            <person name="Berbee M.L."/>
        </authorList>
    </citation>
    <scope>NUCLEOTIDE SEQUENCE [LARGE SCALE GENOMIC DNA]</scope>
    <source>
        <strain evidence="3 4">NRRL 28638</strain>
    </source>
</reference>
<keyword evidence="1" id="KW-0539">Nucleus</keyword>
<organism evidence="3 4">
    <name type="scientific">Conidiobolus coronatus (strain ATCC 28846 / CBS 209.66 / NRRL 28638)</name>
    <name type="common">Delacroixia coronata</name>
    <dbReference type="NCBI Taxonomy" id="796925"/>
    <lineage>
        <taxon>Eukaryota</taxon>
        <taxon>Fungi</taxon>
        <taxon>Fungi incertae sedis</taxon>
        <taxon>Zoopagomycota</taxon>
        <taxon>Entomophthoromycotina</taxon>
        <taxon>Entomophthoromycetes</taxon>
        <taxon>Entomophthorales</taxon>
        <taxon>Ancylistaceae</taxon>
        <taxon>Conidiobolus</taxon>
    </lineage>
</organism>
<dbReference type="PROSITE" id="PS00463">
    <property type="entry name" value="ZN2_CY6_FUNGAL_1"/>
    <property type="match status" value="1"/>
</dbReference>
<dbReference type="GO" id="GO:0000981">
    <property type="term" value="F:DNA-binding transcription factor activity, RNA polymerase II-specific"/>
    <property type="evidence" value="ECO:0007669"/>
    <property type="project" value="InterPro"/>
</dbReference>
<dbReference type="SUPFAM" id="SSF57701">
    <property type="entry name" value="Zn2/Cys6 DNA-binding domain"/>
    <property type="match status" value="1"/>
</dbReference>
<evidence type="ECO:0000313" key="4">
    <source>
        <dbReference type="Proteomes" id="UP000070444"/>
    </source>
</evidence>
<dbReference type="PANTHER" id="PTHR31668">
    <property type="entry name" value="GLUCOSE TRANSPORT TRANSCRIPTION REGULATOR RGT1-RELATED-RELATED"/>
    <property type="match status" value="1"/>
</dbReference>
<evidence type="ECO:0000256" key="1">
    <source>
        <dbReference type="ARBA" id="ARBA00023242"/>
    </source>
</evidence>
<sequence>MYIQSILNPARKYYQQASNNKQGNINFQAPRPCDRCRKHRIKCDRSLLGCSHCTKNSILCEYKYIPKKRGPKSKLERDCSYLSAINKKYNDQEQACMLSPDSSTIGSTNNTTQLGEYVYTPIQQFSQAEKFGFESINLNLPVPPPIPPILISQYFPQIHSPPSLNATALGSSDHTQELNNMSLSPNTQALSVAFSPNPQVSSAAFSPNPQESYLQTTTAFNHSTQDLSLAISPELNQYIFETPTLSQDAFQTPPTTLIDSYITPADSLSSNYWLPLPSSYFTSAAGHSADNFQLSPDLSPVLL</sequence>
<keyword evidence="4" id="KW-1185">Reference proteome</keyword>
<dbReference type="PANTHER" id="PTHR31668:SF30">
    <property type="entry name" value="ZN(II)2CYS6 TRANSCRIPTION FACTOR (EUROFUNG)"/>
    <property type="match status" value="1"/>
</dbReference>
<dbReference type="OrthoDB" id="1708823at2759"/>
<dbReference type="Gene3D" id="4.10.240.10">
    <property type="entry name" value="Zn(2)-C6 fungal-type DNA-binding domain"/>
    <property type="match status" value="1"/>
</dbReference>
<dbReference type="InterPro" id="IPR001138">
    <property type="entry name" value="Zn2Cys6_DnaBD"/>
</dbReference>
<feature type="domain" description="Zn(2)-C6 fungal-type" evidence="2">
    <location>
        <begin position="32"/>
        <end position="62"/>
    </location>
</feature>
<dbReference type="InterPro" id="IPR050797">
    <property type="entry name" value="Carb_Metab_Trans_Reg"/>
</dbReference>
<evidence type="ECO:0000313" key="3">
    <source>
        <dbReference type="EMBL" id="KXN67382.1"/>
    </source>
</evidence>
<protein>
    <recommendedName>
        <fullName evidence="2">Zn(2)-C6 fungal-type domain-containing protein</fullName>
    </recommendedName>
</protein>
<dbReference type="PROSITE" id="PS50048">
    <property type="entry name" value="ZN2_CY6_FUNGAL_2"/>
    <property type="match status" value="1"/>
</dbReference>
<dbReference type="GO" id="GO:0008270">
    <property type="term" value="F:zinc ion binding"/>
    <property type="evidence" value="ECO:0007669"/>
    <property type="project" value="InterPro"/>
</dbReference>
<dbReference type="InterPro" id="IPR036864">
    <property type="entry name" value="Zn2-C6_fun-type_DNA-bd_sf"/>
</dbReference>
<evidence type="ECO:0000259" key="2">
    <source>
        <dbReference type="PROSITE" id="PS50048"/>
    </source>
</evidence>
<dbReference type="CDD" id="cd00067">
    <property type="entry name" value="GAL4"/>
    <property type="match status" value="1"/>
</dbReference>
<dbReference type="SMART" id="SM00066">
    <property type="entry name" value="GAL4"/>
    <property type="match status" value="1"/>
</dbReference>